<evidence type="ECO:0000256" key="1">
    <source>
        <dbReference type="ARBA" id="ARBA00022679"/>
    </source>
</evidence>
<evidence type="ECO:0000259" key="2">
    <source>
        <dbReference type="PROSITE" id="PS51186"/>
    </source>
</evidence>
<dbReference type="PROSITE" id="PS51186">
    <property type="entry name" value="GNAT"/>
    <property type="match status" value="1"/>
</dbReference>
<dbReference type="InterPro" id="IPR016181">
    <property type="entry name" value="Acyl_CoA_acyltransferase"/>
</dbReference>
<comment type="caution">
    <text evidence="3">The sequence shown here is derived from an EMBL/GenBank/DDBJ whole genome shotgun (WGS) entry which is preliminary data.</text>
</comment>
<dbReference type="RefSeq" id="XP_046115331.1">
    <property type="nucleotide sequence ID" value="XM_046258728.1"/>
</dbReference>
<dbReference type="PANTHER" id="PTHR13947">
    <property type="entry name" value="GNAT FAMILY N-ACETYLTRANSFERASE"/>
    <property type="match status" value="1"/>
</dbReference>
<gene>
    <name evidence="3" type="ORF">F5Z01DRAFT_279084</name>
</gene>
<accession>A0A9P7ZGJ4</accession>
<dbReference type="EMBL" id="MU251268">
    <property type="protein sequence ID" value="KAG9251407.1"/>
    <property type="molecule type" value="Genomic_DNA"/>
</dbReference>
<organism evidence="3 4">
    <name type="scientific">Emericellopsis atlantica</name>
    <dbReference type="NCBI Taxonomy" id="2614577"/>
    <lineage>
        <taxon>Eukaryota</taxon>
        <taxon>Fungi</taxon>
        <taxon>Dikarya</taxon>
        <taxon>Ascomycota</taxon>
        <taxon>Pezizomycotina</taxon>
        <taxon>Sordariomycetes</taxon>
        <taxon>Hypocreomycetidae</taxon>
        <taxon>Hypocreales</taxon>
        <taxon>Bionectriaceae</taxon>
        <taxon>Emericellopsis</taxon>
    </lineage>
</organism>
<dbReference type="InterPro" id="IPR000182">
    <property type="entry name" value="GNAT_dom"/>
</dbReference>
<protein>
    <submittedName>
        <fullName evidence="3">Acyl-CoA N-acyltransferase</fullName>
    </submittedName>
</protein>
<dbReference type="CDD" id="cd04301">
    <property type="entry name" value="NAT_SF"/>
    <property type="match status" value="1"/>
</dbReference>
<dbReference type="Pfam" id="PF00583">
    <property type="entry name" value="Acetyltransf_1"/>
    <property type="match status" value="1"/>
</dbReference>
<evidence type="ECO:0000313" key="3">
    <source>
        <dbReference type="EMBL" id="KAG9251407.1"/>
    </source>
</evidence>
<keyword evidence="1" id="KW-0808">Transferase</keyword>
<reference evidence="3" key="1">
    <citation type="journal article" date="2021" name="IMA Fungus">
        <title>Genomic characterization of three marine fungi, including Emericellopsis atlantica sp. nov. with signatures of a generalist lifestyle and marine biomass degradation.</title>
        <authorList>
            <person name="Hagestad O.C."/>
            <person name="Hou L."/>
            <person name="Andersen J.H."/>
            <person name="Hansen E.H."/>
            <person name="Altermark B."/>
            <person name="Li C."/>
            <person name="Kuhnert E."/>
            <person name="Cox R.J."/>
            <person name="Crous P.W."/>
            <person name="Spatafora J.W."/>
            <person name="Lail K."/>
            <person name="Amirebrahimi M."/>
            <person name="Lipzen A."/>
            <person name="Pangilinan J."/>
            <person name="Andreopoulos W."/>
            <person name="Hayes R.D."/>
            <person name="Ng V."/>
            <person name="Grigoriev I.V."/>
            <person name="Jackson S.A."/>
            <person name="Sutton T.D.S."/>
            <person name="Dobson A.D.W."/>
            <person name="Rama T."/>
        </authorList>
    </citation>
    <scope>NUCLEOTIDE SEQUENCE</scope>
    <source>
        <strain evidence="3">TS7</strain>
    </source>
</reference>
<keyword evidence="4" id="KW-1185">Reference proteome</keyword>
<name>A0A9P7ZGJ4_9HYPO</name>
<evidence type="ECO:0000313" key="4">
    <source>
        <dbReference type="Proteomes" id="UP000887229"/>
    </source>
</evidence>
<dbReference type="Proteomes" id="UP000887229">
    <property type="component" value="Unassembled WGS sequence"/>
</dbReference>
<dbReference type="Gene3D" id="3.40.630.30">
    <property type="match status" value="1"/>
</dbReference>
<dbReference type="GeneID" id="70289631"/>
<proteinExistence type="predicted"/>
<dbReference type="OrthoDB" id="41532at2759"/>
<feature type="domain" description="N-acetyltransferase" evidence="2">
    <location>
        <begin position="35"/>
        <end position="189"/>
    </location>
</feature>
<dbReference type="GO" id="GO:0008080">
    <property type="term" value="F:N-acetyltransferase activity"/>
    <property type="evidence" value="ECO:0007669"/>
    <property type="project" value="InterPro"/>
</dbReference>
<dbReference type="SUPFAM" id="SSF55729">
    <property type="entry name" value="Acyl-CoA N-acyltransferases (Nat)"/>
    <property type="match status" value="1"/>
</dbReference>
<dbReference type="InterPro" id="IPR050769">
    <property type="entry name" value="NAT_camello-type"/>
</dbReference>
<sequence length="189" mass="21441">MSDHADDELVITQVTDAYDAEQYLPSLAALLQRCVNDDPATSSLGFLAPLSEDRAKEQWTESLKGVTGSKPSTVLLVATPDDDPFHVLATIQISRNFKETHDHKGEIKKMLVSPDHRRYGLGKRLLEEAERFARDDMKLEMLLLDTATETPACQFYTKFGWTEWGCCPHYARFADGRKGDCTFFYKMLQ</sequence>
<dbReference type="AlphaFoldDB" id="A0A9P7ZGJ4"/>
<dbReference type="PANTHER" id="PTHR13947:SF37">
    <property type="entry name" value="LD18367P"/>
    <property type="match status" value="1"/>
</dbReference>